<evidence type="ECO:0000313" key="2">
    <source>
        <dbReference type="EMBL" id="GHH81702.1"/>
    </source>
</evidence>
<organism evidence="2 3">
    <name type="scientific">Kitasatospora indigofera</name>
    <dbReference type="NCBI Taxonomy" id="67307"/>
    <lineage>
        <taxon>Bacteria</taxon>
        <taxon>Bacillati</taxon>
        <taxon>Actinomycetota</taxon>
        <taxon>Actinomycetes</taxon>
        <taxon>Kitasatosporales</taxon>
        <taxon>Streptomycetaceae</taxon>
        <taxon>Kitasatospora</taxon>
    </lineage>
</organism>
<dbReference type="Proteomes" id="UP000617734">
    <property type="component" value="Unassembled WGS sequence"/>
</dbReference>
<evidence type="ECO:0000313" key="3">
    <source>
        <dbReference type="Proteomes" id="UP000617734"/>
    </source>
</evidence>
<accession>A0A919L2P8</accession>
<dbReference type="GeneID" id="95356778"/>
<keyword evidence="3" id="KW-1185">Reference proteome</keyword>
<dbReference type="InterPro" id="IPR024344">
    <property type="entry name" value="MDMPI_metal-binding"/>
</dbReference>
<evidence type="ECO:0000259" key="1">
    <source>
        <dbReference type="Pfam" id="PF11716"/>
    </source>
</evidence>
<protein>
    <recommendedName>
        <fullName evidence="1">Mycothiol-dependent maleylpyruvate isomerase metal-binding domain-containing protein</fullName>
    </recommendedName>
</protein>
<comment type="caution">
    <text evidence="2">The sequence shown here is derived from an EMBL/GenBank/DDBJ whole genome shotgun (WGS) entry which is preliminary data.</text>
</comment>
<dbReference type="GO" id="GO:0046872">
    <property type="term" value="F:metal ion binding"/>
    <property type="evidence" value="ECO:0007669"/>
    <property type="project" value="InterPro"/>
</dbReference>
<name>A0A919L2P8_9ACTN</name>
<dbReference type="EMBL" id="BNBO01000054">
    <property type="protein sequence ID" value="GHH81702.1"/>
    <property type="molecule type" value="Genomic_DNA"/>
</dbReference>
<proteinExistence type="predicted"/>
<dbReference type="RefSeq" id="WP_229927930.1">
    <property type="nucleotide sequence ID" value="NZ_BNBO01000054.1"/>
</dbReference>
<dbReference type="Pfam" id="PF11716">
    <property type="entry name" value="MDMPI_N"/>
    <property type="match status" value="1"/>
</dbReference>
<reference evidence="2" key="1">
    <citation type="journal article" date="2014" name="Int. J. Syst. Evol. Microbiol.">
        <title>Complete genome sequence of Corynebacterium casei LMG S-19264T (=DSM 44701T), isolated from a smear-ripened cheese.</title>
        <authorList>
            <consortium name="US DOE Joint Genome Institute (JGI-PGF)"/>
            <person name="Walter F."/>
            <person name="Albersmeier A."/>
            <person name="Kalinowski J."/>
            <person name="Ruckert C."/>
        </authorList>
    </citation>
    <scope>NUCLEOTIDE SEQUENCE</scope>
    <source>
        <strain evidence="2">JCM 4646</strain>
    </source>
</reference>
<feature type="domain" description="Mycothiol-dependent maleylpyruvate isomerase metal-binding" evidence="1">
    <location>
        <begin position="11"/>
        <end position="132"/>
    </location>
</feature>
<dbReference type="SUPFAM" id="SSF109854">
    <property type="entry name" value="DinB/YfiT-like putative metalloenzymes"/>
    <property type="match status" value="1"/>
</dbReference>
<dbReference type="AlphaFoldDB" id="A0A919L2P8"/>
<reference evidence="2" key="2">
    <citation type="submission" date="2020-09" db="EMBL/GenBank/DDBJ databases">
        <authorList>
            <person name="Sun Q."/>
            <person name="Ohkuma M."/>
        </authorList>
    </citation>
    <scope>NUCLEOTIDE SEQUENCE</scope>
    <source>
        <strain evidence="2">JCM 4646</strain>
    </source>
</reference>
<gene>
    <name evidence="2" type="ORF">GCM10018781_64890</name>
</gene>
<sequence>MRAMDERDVGRAVAELLAVLGPHTAGPRWHTPAGTLEWTCRETAVHVAHDLLGYAGQLAGRPDTGYLPFDLTVPATATPAEVLQVVAACGGLLRSALATAAPGTLAWHHGPCDPAGFAAMGVAEVLLHTYDITRGLGLPWLPPAAPCAAVLARLFPGAPAGDPVQVLLWSTGRAGLDGRPRLTSWSWQAAVGRTPDRTEAQHRP</sequence>
<dbReference type="InterPro" id="IPR034660">
    <property type="entry name" value="DinB/YfiT-like"/>
</dbReference>